<accession>A0A8C4NBS5</accession>
<dbReference type="Pfam" id="PF07716">
    <property type="entry name" value="bZIP_2"/>
    <property type="match status" value="1"/>
</dbReference>
<evidence type="ECO:0000256" key="3">
    <source>
        <dbReference type="ARBA" id="ARBA00023015"/>
    </source>
</evidence>
<keyword evidence="3" id="KW-0805">Transcription regulation</keyword>
<name>A0A8C4NBS5_EPTBU</name>
<dbReference type="CDD" id="cd14695">
    <property type="entry name" value="bZIP_HLF"/>
    <property type="match status" value="1"/>
</dbReference>
<organism evidence="9 10">
    <name type="scientific">Eptatretus burgeri</name>
    <name type="common">Inshore hagfish</name>
    <dbReference type="NCBI Taxonomy" id="7764"/>
    <lineage>
        <taxon>Eukaryota</taxon>
        <taxon>Metazoa</taxon>
        <taxon>Chordata</taxon>
        <taxon>Craniata</taxon>
        <taxon>Vertebrata</taxon>
        <taxon>Cyclostomata</taxon>
        <taxon>Myxini</taxon>
        <taxon>Myxiniformes</taxon>
        <taxon>Myxinidae</taxon>
        <taxon>Eptatretinae</taxon>
        <taxon>Eptatretus</taxon>
    </lineage>
</organism>
<reference evidence="9" key="2">
    <citation type="submission" date="2025-09" db="UniProtKB">
        <authorList>
            <consortium name="Ensembl"/>
        </authorList>
    </citation>
    <scope>IDENTIFICATION</scope>
</reference>
<dbReference type="GeneTree" id="ENSGT00940000156578"/>
<dbReference type="Ensembl" id="ENSEBUT00000004875.1">
    <property type="protein sequence ID" value="ENSEBUP00000004437.1"/>
    <property type="gene ID" value="ENSEBUG00000003127.1"/>
</dbReference>
<evidence type="ECO:0000256" key="2">
    <source>
        <dbReference type="ARBA" id="ARBA00009208"/>
    </source>
</evidence>
<dbReference type="Gene3D" id="1.20.5.170">
    <property type="match status" value="1"/>
</dbReference>
<feature type="region of interest" description="Disordered" evidence="7">
    <location>
        <begin position="58"/>
        <end position="102"/>
    </location>
</feature>
<proteinExistence type="inferred from homology"/>
<dbReference type="AlphaFoldDB" id="A0A8C4NBS5"/>
<dbReference type="PROSITE" id="PS50217">
    <property type="entry name" value="BZIP"/>
    <property type="match status" value="1"/>
</dbReference>
<evidence type="ECO:0000256" key="1">
    <source>
        <dbReference type="ARBA" id="ARBA00004123"/>
    </source>
</evidence>
<keyword evidence="4" id="KW-0238">DNA-binding</keyword>
<dbReference type="OMA" id="YDADNFQ"/>
<dbReference type="SMART" id="SM00338">
    <property type="entry name" value="BRLZ"/>
    <property type="match status" value="1"/>
</dbReference>
<dbReference type="PANTHER" id="PTHR11988">
    <property type="entry name" value="THYROTROPH EMBRYONIC FACTOR RELATED"/>
    <property type="match status" value="1"/>
</dbReference>
<evidence type="ECO:0000256" key="4">
    <source>
        <dbReference type="ARBA" id="ARBA00023125"/>
    </source>
</evidence>
<gene>
    <name evidence="9" type="primary">TEF</name>
</gene>
<dbReference type="InterPro" id="IPR040223">
    <property type="entry name" value="PAR_bZIP"/>
</dbReference>
<evidence type="ECO:0000256" key="6">
    <source>
        <dbReference type="ARBA" id="ARBA00023242"/>
    </source>
</evidence>
<evidence type="ECO:0000256" key="7">
    <source>
        <dbReference type="SAM" id="MobiDB-lite"/>
    </source>
</evidence>
<feature type="domain" description="BZIP" evidence="8">
    <location>
        <begin position="167"/>
        <end position="225"/>
    </location>
</feature>
<reference evidence="9" key="1">
    <citation type="submission" date="2025-08" db="UniProtKB">
        <authorList>
            <consortium name="Ensembl"/>
        </authorList>
    </citation>
    <scope>IDENTIFICATION</scope>
</reference>
<evidence type="ECO:0000256" key="5">
    <source>
        <dbReference type="ARBA" id="ARBA00023163"/>
    </source>
</evidence>
<evidence type="ECO:0000313" key="9">
    <source>
        <dbReference type="Ensembl" id="ENSEBUP00000004437.1"/>
    </source>
</evidence>
<comment type="subcellular location">
    <subcellularLocation>
        <location evidence="1">Nucleus</location>
    </subcellularLocation>
</comment>
<dbReference type="FunFam" id="1.20.5.170:FF:000007">
    <property type="entry name" value="hepatic leukemia factor isoform X2"/>
    <property type="match status" value="1"/>
</dbReference>
<keyword evidence="6" id="KW-0539">Nucleus</keyword>
<dbReference type="GO" id="GO:0000981">
    <property type="term" value="F:DNA-binding transcription factor activity, RNA polymerase II-specific"/>
    <property type="evidence" value="ECO:0007669"/>
    <property type="project" value="TreeGrafter"/>
</dbReference>
<keyword evidence="10" id="KW-1185">Reference proteome</keyword>
<comment type="similarity">
    <text evidence="2">Belongs to the bZIP family. PAR subfamily.</text>
</comment>
<evidence type="ECO:0000259" key="8">
    <source>
        <dbReference type="PROSITE" id="PS50217"/>
    </source>
</evidence>
<dbReference type="SUPFAM" id="SSF57959">
    <property type="entry name" value="Leucine zipper domain"/>
    <property type="match status" value="1"/>
</dbReference>
<dbReference type="InterPro" id="IPR046347">
    <property type="entry name" value="bZIP_sf"/>
</dbReference>
<dbReference type="PANTHER" id="PTHR11988:SF27">
    <property type="entry name" value="GH27708P"/>
    <property type="match status" value="1"/>
</dbReference>
<keyword evidence="5" id="KW-0804">Transcription</keyword>
<dbReference type="GO" id="GO:0005634">
    <property type="term" value="C:nucleus"/>
    <property type="evidence" value="ECO:0007669"/>
    <property type="project" value="UniProtKB-SubCell"/>
</dbReference>
<dbReference type="InterPro" id="IPR004827">
    <property type="entry name" value="bZIP"/>
</dbReference>
<dbReference type="Proteomes" id="UP000694388">
    <property type="component" value="Unplaced"/>
</dbReference>
<protein>
    <submittedName>
        <fullName evidence="9">TEF transcription factor, PAR bZIP family member</fullName>
    </submittedName>
</protein>
<evidence type="ECO:0000313" key="10">
    <source>
        <dbReference type="Proteomes" id="UP000694388"/>
    </source>
</evidence>
<sequence length="225" mass="25383">MLPGAKEKWANDGSGDGGGGRLPAAAFLGPMMWDKMLPYSDTFEFEYMDLDEFLSENGISPSAPLPSQPNACRKSKTNSERPPPDGANNPATGVPSGASMELLNPIDPHSIEVPVGYEPDPLDLVLSSVPGQEIFDPRQRRFTEDELRPQPIMKKAKKMLIPEDLKDDRYWLRRKKNNQAAKRSRDARRLKENQISVRAAFLEKENSALRQELAEMKHQLLRWKL</sequence>
<dbReference type="GO" id="GO:0000978">
    <property type="term" value="F:RNA polymerase II cis-regulatory region sequence-specific DNA binding"/>
    <property type="evidence" value="ECO:0007669"/>
    <property type="project" value="TreeGrafter"/>
</dbReference>